<feature type="transmembrane region" description="Helical" evidence="2">
    <location>
        <begin position="47"/>
        <end position="64"/>
    </location>
</feature>
<evidence type="ECO:0000256" key="1">
    <source>
        <dbReference type="SAM" id="MobiDB-lite"/>
    </source>
</evidence>
<dbReference type="PANTHER" id="PTHR33604">
    <property type="entry name" value="OSJNBA0004B13.7 PROTEIN"/>
    <property type="match status" value="1"/>
</dbReference>
<dbReference type="Proteomes" id="UP000324767">
    <property type="component" value="Unassembled WGS sequence"/>
</dbReference>
<evidence type="ECO:0000313" key="4">
    <source>
        <dbReference type="Proteomes" id="UP000324767"/>
    </source>
</evidence>
<sequence length="742" mass="82077">MPLAARIFADDEELGKKDDDHRPGKGVLIPAIWPLWQTPLRVRRRRLALGFAALMFLYFFIKYIPTDLGPANKGGNMRTPTAGGRLGRPPAADEGSSMDQPPHADKHYYNGPIYLNQLAATLHGIAKMRGQQESNKNVLFAVSNLKSASELIPIACDMALWKRTFVHFTLMGREDLPIDALKEVNQVTEECNIHWHDARPDYSAWSTDLRMEVSVGASLGHIHNFMHPQVIITDDLSKENPFFVKAIRAKAKEIGRAIIELPADAAENLMWITRLDSASLQAWNNAYIDILIHAPVDSSGSLIRLLRSIEQAHYFGSRPPHLTIELPPEIDPPTQQFLDRLVWPPIDPSGGPHTSQVTLRHRIPRQSLSVEESASHFIESFYPARSADSHVLVLSPQVELSPLYYHYLKYNLLEYKYSSYSRGDPSSGLMGLSLELPTAYLNDSAPLDPPSDVSALINDDGSESTEPTPFLWQAPNSNAALYFGDKWIELHSFLSNRIAAHDSASPPPKRSKQVSQKYPSWMEYALELMRARAYALLYPNIPAVDSIVTVHNELYQIPEEFLAHHQAESPPADEANPSSDPHEPFTVDPTAITPASPSPEHALLSTPLLSILPSAGDLPDLDTLPFLSHSGQLLTLSDAYKLSATFSAEFRRDIGGCRDTTKKRKPVLRSRSADDLFCLDERVEKNGGGAGVVKDEAGGKKGADWEVGGEFGKPVVVDVDGTEEAAKEFAAHLARQGGEREG</sequence>
<evidence type="ECO:0008006" key="5">
    <source>
        <dbReference type="Google" id="ProtNLM"/>
    </source>
</evidence>
<feature type="region of interest" description="Disordered" evidence="1">
    <location>
        <begin position="72"/>
        <end position="103"/>
    </location>
</feature>
<keyword evidence="2" id="KW-0812">Transmembrane</keyword>
<dbReference type="EMBL" id="VXIT01000016">
    <property type="protein sequence ID" value="KAA6407737.1"/>
    <property type="molecule type" value="Genomic_DNA"/>
</dbReference>
<evidence type="ECO:0000313" key="3">
    <source>
        <dbReference type="EMBL" id="KAA6407737.1"/>
    </source>
</evidence>
<evidence type="ECO:0000256" key="2">
    <source>
        <dbReference type="SAM" id="Phobius"/>
    </source>
</evidence>
<proteinExistence type="predicted"/>
<protein>
    <recommendedName>
        <fullName evidence="5">Glycosyltransferase 2</fullName>
    </recommendedName>
</protein>
<name>A0A5M8PEG3_9LECA</name>
<feature type="region of interest" description="Disordered" evidence="1">
    <location>
        <begin position="565"/>
        <end position="599"/>
    </location>
</feature>
<accession>A0A5M8PEG3</accession>
<dbReference type="OrthoDB" id="5397682at2759"/>
<dbReference type="AlphaFoldDB" id="A0A5M8PEG3"/>
<reference evidence="3 4" key="1">
    <citation type="submission" date="2019-09" db="EMBL/GenBank/DDBJ databases">
        <title>The hologenome of the rock-dwelling lichen Lasallia pustulata.</title>
        <authorList>
            <person name="Greshake Tzovaras B."/>
            <person name="Segers F."/>
            <person name="Bicker A."/>
            <person name="Dal Grande F."/>
            <person name="Otte J."/>
            <person name="Hankeln T."/>
            <person name="Schmitt I."/>
            <person name="Ebersberger I."/>
        </authorList>
    </citation>
    <scope>NUCLEOTIDE SEQUENCE [LARGE SCALE GENOMIC DNA]</scope>
    <source>
        <strain evidence="3">A1-1</strain>
    </source>
</reference>
<keyword evidence="2" id="KW-0472">Membrane</keyword>
<comment type="caution">
    <text evidence="3">The sequence shown here is derived from an EMBL/GenBank/DDBJ whole genome shotgun (WGS) entry which is preliminary data.</text>
</comment>
<organism evidence="3 4">
    <name type="scientific">Lasallia pustulata</name>
    <dbReference type="NCBI Taxonomy" id="136370"/>
    <lineage>
        <taxon>Eukaryota</taxon>
        <taxon>Fungi</taxon>
        <taxon>Dikarya</taxon>
        <taxon>Ascomycota</taxon>
        <taxon>Pezizomycotina</taxon>
        <taxon>Lecanoromycetes</taxon>
        <taxon>OSLEUM clade</taxon>
        <taxon>Umbilicariomycetidae</taxon>
        <taxon>Umbilicariales</taxon>
        <taxon>Umbilicariaceae</taxon>
        <taxon>Lasallia</taxon>
    </lineage>
</organism>
<gene>
    <name evidence="3" type="ORF">FRX48_08575</name>
</gene>
<keyword evidence="2" id="KW-1133">Transmembrane helix</keyword>
<dbReference type="PANTHER" id="PTHR33604:SF3">
    <property type="entry name" value="OSJNBA0004B13.7 PROTEIN"/>
    <property type="match status" value="1"/>
</dbReference>